<evidence type="ECO:0000256" key="5">
    <source>
        <dbReference type="ARBA" id="ARBA00022917"/>
    </source>
</evidence>
<accession>A0ABW0WWD9</accession>
<evidence type="ECO:0000313" key="11">
    <source>
        <dbReference type="EMBL" id="MFC5660586.1"/>
    </source>
</evidence>
<keyword evidence="6 7" id="KW-0030">Aminoacyl-tRNA synthetase</keyword>
<feature type="domain" description="Methionyl/Leucyl tRNA synthetase" evidence="9">
    <location>
        <begin position="162"/>
        <end position="364"/>
    </location>
</feature>
<dbReference type="Gene3D" id="2.170.220.10">
    <property type="match status" value="1"/>
</dbReference>
<dbReference type="InterPro" id="IPR014729">
    <property type="entry name" value="Rossmann-like_a/b/a_fold"/>
</dbReference>
<keyword evidence="4 7" id="KW-0067">ATP-binding</keyword>
<evidence type="ECO:0000259" key="9">
    <source>
        <dbReference type="Pfam" id="PF09334"/>
    </source>
</evidence>
<dbReference type="RefSeq" id="WP_344347908.1">
    <property type="nucleotide sequence ID" value="NZ_BAAASM010000014.1"/>
</dbReference>
<feature type="domain" description="Methionyl-tRNA synthetase anticodon-binding" evidence="10">
    <location>
        <begin position="395"/>
        <end position="479"/>
    </location>
</feature>
<feature type="domain" description="Methionyl/Leucyl tRNA synthetase" evidence="9">
    <location>
        <begin position="15"/>
        <end position="154"/>
    </location>
</feature>
<dbReference type="InterPro" id="IPR015413">
    <property type="entry name" value="Methionyl/Leucyl_tRNA_Synth"/>
</dbReference>
<keyword evidence="3 7" id="KW-0547">Nucleotide-binding</keyword>
<evidence type="ECO:0000313" key="12">
    <source>
        <dbReference type="Proteomes" id="UP001596065"/>
    </source>
</evidence>
<name>A0ABW0WWD9_STRNO</name>
<dbReference type="SUPFAM" id="SSF47323">
    <property type="entry name" value="Anticodon-binding domain of a subclass of class I aminoacyl-tRNA synthetases"/>
    <property type="match status" value="1"/>
</dbReference>
<proteinExistence type="inferred from homology"/>
<dbReference type="Gene3D" id="1.10.730.10">
    <property type="entry name" value="Isoleucyl-tRNA Synthetase, Domain 1"/>
    <property type="match status" value="1"/>
</dbReference>
<evidence type="ECO:0000256" key="7">
    <source>
        <dbReference type="RuleBase" id="RU363039"/>
    </source>
</evidence>
<dbReference type="InterPro" id="IPR023457">
    <property type="entry name" value="Met-tRNA_synth_2"/>
</dbReference>
<dbReference type="PRINTS" id="PR01041">
    <property type="entry name" value="TRNASYNTHMET"/>
</dbReference>
<feature type="region of interest" description="Disordered" evidence="8">
    <location>
        <begin position="483"/>
        <end position="502"/>
    </location>
</feature>
<dbReference type="EC" id="6.1.1.10" evidence="1"/>
<dbReference type="CDD" id="cd07957">
    <property type="entry name" value="Anticodon_Ia_Met"/>
    <property type="match status" value="1"/>
</dbReference>
<comment type="similarity">
    <text evidence="7">Belongs to the class-I aminoacyl-tRNA synthetase family.</text>
</comment>
<dbReference type="PANTHER" id="PTHR43326:SF1">
    <property type="entry name" value="METHIONINE--TRNA LIGASE, MITOCHONDRIAL"/>
    <property type="match status" value="1"/>
</dbReference>
<protein>
    <recommendedName>
        <fullName evidence="1">methionine--tRNA ligase</fullName>
        <ecNumber evidence="1">6.1.1.10</ecNumber>
    </recommendedName>
</protein>
<comment type="caution">
    <text evidence="11">The sequence shown here is derived from an EMBL/GenBank/DDBJ whole genome shotgun (WGS) entry which is preliminary data.</text>
</comment>
<gene>
    <name evidence="11" type="ORF">ACFP3J_34610</name>
</gene>
<evidence type="ECO:0000259" key="10">
    <source>
        <dbReference type="Pfam" id="PF19303"/>
    </source>
</evidence>
<dbReference type="InterPro" id="IPR041872">
    <property type="entry name" value="Anticodon_Met"/>
</dbReference>
<evidence type="ECO:0000256" key="3">
    <source>
        <dbReference type="ARBA" id="ARBA00022741"/>
    </source>
</evidence>
<dbReference type="GO" id="GO:0004825">
    <property type="term" value="F:methionine-tRNA ligase activity"/>
    <property type="evidence" value="ECO:0007669"/>
    <property type="project" value="UniProtKB-EC"/>
</dbReference>
<keyword evidence="2 7" id="KW-0436">Ligase</keyword>
<dbReference type="Proteomes" id="UP001596065">
    <property type="component" value="Unassembled WGS sequence"/>
</dbReference>
<dbReference type="PANTHER" id="PTHR43326">
    <property type="entry name" value="METHIONYL-TRNA SYNTHETASE"/>
    <property type="match status" value="1"/>
</dbReference>
<sequence length="502" mass="54258">MTAAHTPAGDGPLRITVPVPNVHSYRHLGFAVDLIQADALARHHRSPGRSVRVVGGTDENSAVTVRLARSTGVPPRALADRDAAGLPELLTALRTPLDARVRTSASARHRELVERLWRDCLGAGDLYQGEYEGDWCEACGGFVAASGGRCPRHGTPVAPATEPNWFFRTSRYRDRLRDAVACGALRIVPAARRNEVLAFLDSGVEDMSVSRPRERSDGWGLPVPGDPGQILYTWWDVLAAYLDEGEDGHHPWEQDAEHWQIIGKGILRVHALHWPAVLLSAGRPLPGALAVHQHLTTRGLPPQDGAGAGFDPVALAGHHGADALRWWVLREMSAGDDTDFTVGRMLRRANEDLANSVGNLVNRVVGMVHRYRAGRVPDGPRDPGTDIAVGSARAETAEALAAFDFRAATAAVLALSLHGNRLVERTRPWELAKAEAQGEDPAAARRLDAVLAEAVAVCRALAELLAPFVPDLAERIARQCRGTPLPPQSPVYPRHQEEPAAP</sequence>
<keyword evidence="5 7" id="KW-0648">Protein biosynthesis</keyword>
<evidence type="ECO:0000256" key="8">
    <source>
        <dbReference type="SAM" id="MobiDB-lite"/>
    </source>
</evidence>
<dbReference type="InterPro" id="IPR009080">
    <property type="entry name" value="tRNAsynth_Ia_anticodon-bd"/>
</dbReference>
<organism evidence="11 12">
    <name type="scientific">Streptomyces nogalater</name>
    <dbReference type="NCBI Taxonomy" id="38314"/>
    <lineage>
        <taxon>Bacteria</taxon>
        <taxon>Bacillati</taxon>
        <taxon>Actinomycetota</taxon>
        <taxon>Actinomycetes</taxon>
        <taxon>Kitasatosporales</taxon>
        <taxon>Streptomycetaceae</taxon>
        <taxon>Streptomyces</taxon>
    </lineage>
</organism>
<dbReference type="Pfam" id="PF19303">
    <property type="entry name" value="Anticodon_3"/>
    <property type="match status" value="1"/>
</dbReference>
<dbReference type="InterPro" id="IPR033911">
    <property type="entry name" value="MetRS_core"/>
</dbReference>
<evidence type="ECO:0000256" key="1">
    <source>
        <dbReference type="ARBA" id="ARBA00012838"/>
    </source>
</evidence>
<evidence type="ECO:0000256" key="6">
    <source>
        <dbReference type="ARBA" id="ARBA00023146"/>
    </source>
</evidence>
<keyword evidence="12" id="KW-1185">Reference proteome</keyword>
<dbReference type="EMBL" id="JBHSOE010000104">
    <property type="protein sequence ID" value="MFC5660586.1"/>
    <property type="molecule type" value="Genomic_DNA"/>
</dbReference>
<reference evidence="12" key="1">
    <citation type="journal article" date="2019" name="Int. J. Syst. Evol. Microbiol.">
        <title>The Global Catalogue of Microorganisms (GCM) 10K type strain sequencing project: providing services to taxonomists for standard genome sequencing and annotation.</title>
        <authorList>
            <consortium name="The Broad Institute Genomics Platform"/>
            <consortium name="The Broad Institute Genome Sequencing Center for Infectious Disease"/>
            <person name="Wu L."/>
            <person name="Ma J."/>
        </authorList>
    </citation>
    <scope>NUCLEOTIDE SEQUENCE [LARGE SCALE GENOMIC DNA]</scope>
    <source>
        <strain evidence="12">KCTC 5701</strain>
    </source>
</reference>
<evidence type="ECO:0000256" key="2">
    <source>
        <dbReference type="ARBA" id="ARBA00022598"/>
    </source>
</evidence>
<dbReference type="Gene3D" id="3.40.50.620">
    <property type="entry name" value="HUPs"/>
    <property type="match status" value="1"/>
</dbReference>
<evidence type="ECO:0000256" key="4">
    <source>
        <dbReference type="ARBA" id="ARBA00022840"/>
    </source>
</evidence>
<dbReference type="SUPFAM" id="SSF52374">
    <property type="entry name" value="Nucleotidylyl transferase"/>
    <property type="match status" value="1"/>
</dbReference>
<dbReference type="Pfam" id="PF09334">
    <property type="entry name" value="tRNA-synt_1g"/>
    <property type="match status" value="2"/>
</dbReference>